<dbReference type="AlphaFoldDB" id="A0AB36T6R5"/>
<evidence type="ECO:0000313" key="2">
    <source>
        <dbReference type="Proteomes" id="UP000220078"/>
    </source>
</evidence>
<dbReference type="EMBL" id="NUAP01000018">
    <property type="protein sequence ID" value="PEN90176.1"/>
    <property type="molecule type" value="Genomic_DNA"/>
</dbReference>
<comment type="caution">
    <text evidence="1">The sequence shown here is derived from an EMBL/GenBank/DDBJ whole genome shotgun (WGS) entry which is preliminary data.</text>
</comment>
<dbReference type="InterPro" id="IPR046904">
    <property type="entry name" value="ABC-3C_MC2"/>
</dbReference>
<dbReference type="Proteomes" id="UP000220078">
    <property type="component" value="Unassembled WGS sequence"/>
</dbReference>
<organism evidence="1 2">
    <name type="scientific">Bacillus toyonensis</name>
    <dbReference type="NCBI Taxonomy" id="155322"/>
    <lineage>
        <taxon>Bacteria</taxon>
        <taxon>Bacillati</taxon>
        <taxon>Bacillota</taxon>
        <taxon>Bacilli</taxon>
        <taxon>Bacillales</taxon>
        <taxon>Bacillaceae</taxon>
        <taxon>Bacillus</taxon>
        <taxon>Bacillus cereus group</taxon>
    </lineage>
</organism>
<sequence length="159" mass="19034">MIRELNLVNSDLILNSTRVLILVSKFESRKAFKLNANKIMLYDFYMKFPQTMIPKKFNISTEQDFNEFYSFFHSQPDREEYQLYIRYLISKKLVDRIIIGSDFCYRITEKGKEALIKLESRYSKELDKIANYIKQEVSKLSENNIEETILRMSLKGNRD</sequence>
<dbReference type="InterPro" id="IPR036388">
    <property type="entry name" value="WH-like_DNA-bd_sf"/>
</dbReference>
<accession>A0AB36T6R5</accession>
<name>A0AB36T6R5_9BACI</name>
<dbReference type="RefSeq" id="WP_097879278.1">
    <property type="nucleotide sequence ID" value="NZ_NUAP01000018.1"/>
</dbReference>
<gene>
    <name evidence="1" type="ORF">CN551_07545</name>
</gene>
<dbReference type="Gene3D" id="1.10.10.10">
    <property type="entry name" value="Winged helix-like DNA-binding domain superfamily/Winged helix DNA-binding domain"/>
    <property type="match status" value="1"/>
</dbReference>
<proteinExistence type="predicted"/>
<evidence type="ECO:0000313" key="1">
    <source>
        <dbReference type="EMBL" id="PEN90176.1"/>
    </source>
</evidence>
<reference evidence="1 2" key="1">
    <citation type="submission" date="2017-09" db="EMBL/GenBank/DDBJ databases">
        <title>Large-scale bioinformatics analysis of Bacillus genomes uncovers conserved roles of natural products in bacterial physiology.</title>
        <authorList>
            <consortium name="Agbiome Team Llc"/>
            <person name="Bleich R.M."/>
            <person name="Kirk G.J."/>
            <person name="Santa Maria K.C."/>
            <person name="Allen S.E."/>
            <person name="Farag S."/>
            <person name="Shank E.A."/>
            <person name="Bowers A."/>
        </authorList>
    </citation>
    <scope>NUCLEOTIDE SEQUENCE [LARGE SCALE GENOMIC DNA]</scope>
    <source>
        <strain evidence="1 2">AFS027629</strain>
    </source>
</reference>
<protein>
    <submittedName>
        <fullName evidence="1">Uncharacterized protein</fullName>
    </submittedName>
</protein>
<dbReference type="Pfam" id="PF20288">
    <property type="entry name" value="MC2"/>
    <property type="match status" value="1"/>
</dbReference>